<comment type="caution">
    <text evidence="8">The sequence shown here is derived from an EMBL/GenBank/DDBJ whole genome shotgun (WGS) entry which is preliminary data.</text>
</comment>
<feature type="transmembrane region" description="Helical" evidence="7">
    <location>
        <begin position="313"/>
        <end position="335"/>
    </location>
</feature>
<keyword evidence="9" id="KW-1185">Reference proteome</keyword>
<gene>
    <name evidence="8" type="ORF">ACJMK2_039840</name>
</gene>
<sequence length="698" mass="78687">MCGGKEENQDNKYGEAKKHNKDFKGPIKNRSCTDVICCMLFLIFVAGMVACSIAGYVRGDPVRLLYPTNSDGLVCGVGTQVGRPNLMYFDLLKCTTVLTAINGCPTPSVCVKQCATENLLFASNFGEMLCKDGVQKPTTYTEAYNAVKDEKCAPYFVKSTPIVGRCIPSIFKDIFDKALPLLDSNGTVLKDAKNNSVTGDSLDKATVVLAEFFKLKEYGELVFKDIMASWWLILVCLGIASVVCFIWIILLRFIVGFIVWLTIAIFIGVWVFATYYSYTRYFELKNQNVTSELGLSQAFALNFSYYLSIKQTWLAFGCTSASLLIIFLLIFLFLVKRICIAIELIKEGSRAIGNMIFTLIWPIFPFILQLGFIGYYAASAVYIASMGSAQYFTNDTDRISCSVDSSALGKVCEFVKYGGDQYTIPLEVFMLFMFFWVMNFIVAFGQMTLAGAFASYYWAFEKPQDVPLFPLTASVYRSLRYHLGSLAFGSLLIAIVQIIRVFLEYIDHKLKGSENPVGKFLIKCLKCCMYCLEKILRYLTRNAYIMIAVYGKNFCSSAKDAFFLIMRNVVRVFVLDKVTDFVLFLSKMMVTMALGVAAYYGFQQKIPFFADYVPKLNYFLTPVIVIVVGTYLIASCFFNVYEMAIDTLFLCFLEDLEMNDGTPEKPYYMSKGLMKILGKKNKIQDPADTMQLSKAKKH</sequence>
<dbReference type="EMBL" id="JBJQND010000007">
    <property type="protein sequence ID" value="KAL3871868.1"/>
    <property type="molecule type" value="Genomic_DNA"/>
</dbReference>
<dbReference type="PANTHER" id="PTHR12385:SF14">
    <property type="entry name" value="CHOLINE TRANSPORTER-LIKE 2"/>
    <property type="match status" value="1"/>
</dbReference>
<evidence type="ECO:0000256" key="2">
    <source>
        <dbReference type="ARBA" id="ARBA00007168"/>
    </source>
</evidence>
<feature type="transmembrane region" description="Helical" evidence="7">
    <location>
        <begin position="228"/>
        <end position="250"/>
    </location>
</feature>
<feature type="transmembrane region" description="Helical" evidence="7">
    <location>
        <begin position="618"/>
        <end position="641"/>
    </location>
</feature>
<dbReference type="GO" id="GO:0022857">
    <property type="term" value="F:transmembrane transporter activity"/>
    <property type="evidence" value="ECO:0007669"/>
    <property type="project" value="UniProtKB-UniRule"/>
</dbReference>
<evidence type="ECO:0000256" key="6">
    <source>
        <dbReference type="ARBA" id="ARBA00023180"/>
    </source>
</evidence>
<dbReference type="Proteomes" id="UP001634394">
    <property type="component" value="Unassembled WGS sequence"/>
</dbReference>
<keyword evidence="6" id="KW-0325">Glycoprotein</keyword>
<feature type="transmembrane region" description="Helical" evidence="7">
    <location>
        <begin position="257"/>
        <end position="278"/>
    </location>
</feature>
<evidence type="ECO:0000256" key="7">
    <source>
        <dbReference type="RuleBase" id="RU368066"/>
    </source>
</evidence>
<comment type="similarity">
    <text evidence="2 7">Belongs to the CTL (choline transporter-like) family.</text>
</comment>
<comment type="function">
    <text evidence="7">Choline transporter.</text>
</comment>
<dbReference type="Pfam" id="PF04515">
    <property type="entry name" value="Choline_transpo"/>
    <property type="match status" value="1"/>
</dbReference>
<evidence type="ECO:0000313" key="9">
    <source>
        <dbReference type="Proteomes" id="UP001634394"/>
    </source>
</evidence>
<evidence type="ECO:0000256" key="3">
    <source>
        <dbReference type="ARBA" id="ARBA00022692"/>
    </source>
</evidence>
<reference evidence="8 9" key="1">
    <citation type="submission" date="2024-11" db="EMBL/GenBank/DDBJ databases">
        <title>Chromosome-level genome assembly of the freshwater bivalve Anodonta woodiana.</title>
        <authorList>
            <person name="Chen X."/>
        </authorList>
    </citation>
    <scope>NUCLEOTIDE SEQUENCE [LARGE SCALE GENOMIC DNA]</scope>
    <source>
        <strain evidence="8">MN2024</strain>
        <tissue evidence="8">Gills</tissue>
    </source>
</reference>
<feature type="transmembrane region" description="Helical" evidence="7">
    <location>
        <begin position="35"/>
        <end position="57"/>
    </location>
</feature>
<keyword evidence="4 7" id="KW-1133">Transmembrane helix</keyword>
<keyword evidence="5 7" id="KW-0472">Membrane</keyword>
<evidence type="ECO:0000313" key="8">
    <source>
        <dbReference type="EMBL" id="KAL3871868.1"/>
    </source>
</evidence>
<evidence type="ECO:0000256" key="4">
    <source>
        <dbReference type="ARBA" id="ARBA00022989"/>
    </source>
</evidence>
<protein>
    <recommendedName>
        <fullName evidence="7">Choline transporter-like protein</fullName>
    </recommendedName>
</protein>
<feature type="transmembrane region" description="Helical" evidence="7">
    <location>
        <begin position="356"/>
        <end position="378"/>
    </location>
</feature>
<comment type="subcellular location">
    <subcellularLocation>
        <location evidence="7">Cell membrane</location>
        <topology evidence="7">Multi-pass membrane protein</topology>
    </subcellularLocation>
    <subcellularLocation>
        <location evidence="1">Membrane</location>
        <topology evidence="1">Multi-pass membrane protein</topology>
    </subcellularLocation>
</comment>
<dbReference type="PANTHER" id="PTHR12385">
    <property type="entry name" value="CHOLINE TRANSPORTER-LIKE (SLC FAMILY 44)"/>
    <property type="match status" value="1"/>
</dbReference>
<keyword evidence="3 7" id="KW-0812">Transmembrane</keyword>
<dbReference type="InterPro" id="IPR007603">
    <property type="entry name" value="Choline_transptr-like"/>
</dbReference>
<evidence type="ECO:0000256" key="1">
    <source>
        <dbReference type="ARBA" id="ARBA00004141"/>
    </source>
</evidence>
<dbReference type="AlphaFoldDB" id="A0ABD3WGJ1"/>
<proteinExistence type="inferred from homology"/>
<feature type="transmembrane region" description="Helical" evidence="7">
    <location>
        <begin position="481"/>
        <end position="503"/>
    </location>
</feature>
<accession>A0ABD3WGJ1</accession>
<feature type="transmembrane region" description="Helical" evidence="7">
    <location>
        <begin position="581"/>
        <end position="602"/>
    </location>
</feature>
<organism evidence="8 9">
    <name type="scientific">Sinanodonta woodiana</name>
    <name type="common">Chinese pond mussel</name>
    <name type="synonym">Anodonta woodiana</name>
    <dbReference type="NCBI Taxonomy" id="1069815"/>
    <lineage>
        <taxon>Eukaryota</taxon>
        <taxon>Metazoa</taxon>
        <taxon>Spiralia</taxon>
        <taxon>Lophotrochozoa</taxon>
        <taxon>Mollusca</taxon>
        <taxon>Bivalvia</taxon>
        <taxon>Autobranchia</taxon>
        <taxon>Heteroconchia</taxon>
        <taxon>Palaeoheterodonta</taxon>
        <taxon>Unionida</taxon>
        <taxon>Unionoidea</taxon>
        <taxon>Unionidae</taxon>
        <taxon>Unioninae</taxon>
        <taxon>Sinanodonta</taxon>
    </lineage>
</organism>
<dbReference type="GO" id="GO:0005886">
    <property type="term" value="C:plasma membrane"/>
    <property type="evidence" value="ECO:0007669"/>
    <property type="project" value="UniProtKB-SubCell"/>
</dbReference>
<evidence type="ECO:0000256" key="5">
    <source>
        <dbReference type="ARBA" id="ARBA00023136"/>
    </source>
</evidence>
<name>A0ABD3WGJ1_SINWO</name>
<feature type="transmembrane region" description="Helical" evidence="7">
    <location>
        <begin position="433"/>
        <end position="460"/>
    </location>
</feature>